<dbReference type="AlphaFoldDB" id="A0A4R6Q1U8"/>
<name>A0A4R6Q1U8_9FIRM</name>
<dbReference type="PANTHER" id="PTHR22642:SF2">
    <property type="entry name" value="PROTEIN LONG AFTER FAR-RED 3"/>
    <property type="match status" value="1"/>
</dbReference>
<reference evidence="2 3" key="1">
    <citation type="submission" date="2019-03" db="EMBL/GenBank/DDBJ databases">
        <title>Genomic Encyclopedia of Type Strains, Phase IV (KMG-IV): sequencing the most valuable type-strain genomes for metagenomic binning, comparative biology and taxonomic classification.</title>
        <authorList>
            <person name="Goeker M."/>
        </authorList>
    </citation>
    <scope>NUCLEOTIDE SEQUENCE [LARGE SCALE GENOMIC DNA]</scope>
    <source>
        <strain evidence="2 3">DSM 28287</strain>
    </source>
</reference>
<comment type="caution">
    <text evidence="2">The sequence shown here is derived from an EMBL/GenBank/DDBJ whole genome shotgun (WGS) entry which is preliminary data.</text>
</comment>
<protein>
    <submittedName>
        <fullName evidence="2">Amidohydrolase family protein</fullName>
    </submittedName>
</protein>
<dbReference type="InterPro" id="IPR032466">
    <property type="entry name" value="Metal_Hydrolase"/>
</dbReference>
<proteinExistence type="predicted"/>
<sequence length="236" mass="26226">MTRNIQFPTREDLDKVCPDNPVVMYRVCMHCLWVNTKALELAGITDDTKDPLGGEIIRDEKGVATGVLTDAATQAVDKIIPPYTVDNVMHMLPLIEKTYLKNGITTVVDLGAGFLSPAGPAQGDTMIKALKKSYEEDKVKLRSYVYVRPGELLDEYYKNGPEIGLYDDRLTVRGQKIFADGTLGARSAWLLEDYSDRPGHKGNNRMSSEELESLVKKAYDAGFQTTIHGIGERLLI</sequence>
<evidence type="ECO:0000259" key="1">
    <source>
        <dbReference type="Pfam" id="PF07969"/>
    </source>
</evidence>
<feature type="domain" description="Amidohydrolase 3" evidence="1">
    <location>
        <begin position="6"/>
        <end position="232"/>
    </location>
</feature>
<organism evidence="2 3">
    <name type="scientific">Aminicella lysinilytica</name>
    <dbReference type="NCBI Taxonomy" id="433323"/>
    <lineage>
        <taxon>Bacteria</taxon>
        <taxon>Bacillati</taxon>
        <taxon>Bacillota</taxon>
        <taxon>Clostridia</taxon>
        <taxon>Peptostreptococcales</taxon>
        <taxon>Anaerovoracaceae</taxon>
        <taxon>Aminicella</taxon>
    </lineage>
</organism>
<dbReference type="RefSeq" id="WP_133528480.1">
    <property type="nucleotide sequence ID" value="NZ_SNXO01000018.1"/>
</dbReference>
<dbReference type="Pfam" id="PF07969">
    <property type="entry name" value="Amidohydro_3"/>
    <property type="match status" value="1"/>
</dbReference>
<dbReference type="Gene3D" id="3.20.20.140">
    <property type="entry name" value="Metal-dependent hydrolases"/>
    <property type="match status" value="1"/>
</dbReference>
<dbReference type="InterPro" id="IPR013108">
    <property type="entry name" value="Amidohydro_3"/>
</dbReference>
<accession>A0A4R6Q1U8</accession>
<evidence type="ECO:0000313" key="2">
    <source>
        <dbReference type="EMBL" id="TDP55957.1"/>
    </source>
</evidence>
<gene>
    <name evidence="2" type="ORF">EV211_11811</name>
</gene>
<dbReference type="Gene3D" id="3.10.310.70">
    <property type="match status" value="1"/>
</dbReference>
<dbReference type="OrthoDB" id="9767366at2"/>
<evidence type="ECO:0000313" key="3">
    <source>
        <dbReference type="Proteomes" id="UP000295500"/>
    </source>
</evidence>
<keyword evidence="2" id="KW-0378">Hydrolase</keyword>
<dbReference type="EMBL" id="SNXO01000018">
    <property type="protein sequence ID" value="TDP55957.1"/>
    <property type="molecule type" value="Genomic_DNA"/>
</dbReference>
<dbReference type="GO" id="GO:0016787">
    <property type="term" value="F:hydrolase activity"/>
    <property type="evidence" value="ECO:0007669"/>
    <property type="project" value="UniProtKB-KW"/>
</dbReference>
<dbReference type="SUPFAM" id="SSF51556">
    <property type="entry name" value="Metallo-dependent hydrolases"/>
    <property type="match status" value="1"/>
</dbReference>
<dbReference type="PANTHER" id="PTHR22642">
    <property type="entry name" value="IMIDAZOLONEPROPIONASE"/>
    <property type="match status" value="1"/>
</dbReference>
<dbReference type="Proteomes" id="UP000295500">
    <property type="component" value="Unassembled WGS sequence"/>
</dbReference>
<keyword evidence="3" id="KW-1185">Reference proteome</keyword>